<protein>
    <submittedName>
        <fullName evidence="1">Uncharacterized protein</fullName>
    </submittedName>
</protein>
<organism evidence="1 2">
    <name type="scientific">Caerostris extrusa</name>
    <name type="common">Bark spider</name>
    <name type="synonym">Caerostris bankana</name>
    <dbReference type="NCBI Taxonomy" id="172846"/>
    <lineage>
        <taxon>Eukaryota</taxon>
        <taxon>Metazoa</taxon>
        <taxon>Ecdysozoa</taxon>
        <taxon>Arthropoda</taxon>
        <taxon>Chelicerata</taxon>
        <taxon>Arachnida</taxon>
        <taxon>Araneae</taxon>
        <taxon>Araneomorphae</taxon>
        <taxon>Entelegynae</taxon>
        <taxon>Araneoidea</taxon>
        <taxon>Araneidae</taxon>
        <taxon>Caerostris</taxon>
    </lineage>
</organism>
<gene>
    <name evidence="1" type="ORF">CEXT_457131</name>
</gene>
<dbReference type="AlphaFoldDB" id="A0AAV4U5C5"/>
<evidence type="ECO:0000313" key="2">
    <source>
        <dbReference type="Proteomes" id="UP001054945"/>
    </source>
</evidence>
<keyword evidence="2" id="KW-1185">Reference proteome</keyword>
<sequence>MLEPGLYEGSARRESWKLPEILSSLFQTFPGLRPGRTTGIGSQLPQSLRYLKSDCNGPHNSEEDGVHSLVCLSD</sequence>
<accession>A0AAV4U5C5</accession>
<name>A0AAV4U5C5_CAEEX</name>
<dbReference type="Proteomes" id="UP001054945">
    <property type="component" value="Unassembled WGS sequence"/>
</dbReference>
<evidence type="ECO:0000313" key="1">
    <source>
        <dbReference type="EMBL" id="GIY52983.1"/>
    </source>
</evidence>
<comment type="caution">
    <text evidence="1">The sequence shown here is derived from an EMBL/GenBank/DDBJ whole genome shotgun (WGS) entry which is preliminary data.</text>
</comment>
<reference evidence="1 2" key="1">
    <citation type="submission" date="2021-06" db="EMBL/GenBank/DDBJ databases">
        <title>Caerostris extrusa draft genome.</title>
        <authorList>
            <person name="Kono N."/>
            <person name="Arakawa K."/>
        </authorList>
    </citation>
    <scope>NUCLEOTIDE SEQUENCE [LARGE SCALE GENOMIC DNA]</scope>
</reference>
<dbReference type="EMBL" id="BPLR01012313">
    <property type="protein sequence ID" value="GIY52983.1"/>
    <property type="molecule type" value="Genomic_DNA"/>
</dbReference>
<proteinExistence type="predicted"/>